<dbReference type="InterPro" id="IPR001375">
    <property type="entry name" value="Peptidase_S9_cat"/>
</dbReference>
<sequence>MKKIAFLLTILSLTFATSCKKDKMQTEDIKPPIADVVPKEMETHGDTRIDNYYWMRLSDEQKNSKTPDEHTQKVLDYLNAENDYFDKKMGHTEKFTEDLFQEMKSRIKEDDESVPYKDNGYFYITRYIKDGQYPIYARKKATLDAEEELLFDVNKLAEGHEYYSLGGLNVSPNNKLAAFAVDTISRRQYVLQFKNLETGEIYPEKIESTSGSSVWANDNKTVFYTKKNPTTLRAERIFKHVLGTDASTDIEIFFEADDTYSTYVFKSKSNQFIAIGSSSTLTTEYQVLSADTPNDKFKMVQPRVKGLEYHISHYQNYFYIYTNKDKATNFKLMKTPIDKTSSDNWVDVIPHRDDVLLEDISIFKDYLVLEERSNGLNKIRIKRWDGTADEYLPFNEETYSVNVSSNPEFDTDTLRYSYNSFTTPASVIDYNMKDKSKEIKKEQEVLGGKFDKNNYTSKRVWVTARDGKKVAVSMVYRKDTELNKDSPLLLYAYGSYGATIPDGFSTTRLSLLDRGFVFALAHIRGSQYLGRQWYEDGKLFNKMNTFTDFIDCSKYLIEEKYTSADHLYAMGGSAGGLLMGGIINMNPELYNGIVAAVPFVDVVTTMLDETIPLTTFEYDEWGNPNEKEYYDYMLSYSPYDNVEKKAYPNMLITTGLHDSQVQYYEPAKWLAKLRANKTDDNLLVMHTDMESGHGGASGRFNALKDTARDYGFILEMEGISE</sequence>
<feature type="domain" description="Peptidase S9 prolyl oligopeptidase catalytic" evidence="5">
    <location>
        <begin position="504"/>
        <end position="715"/>
    </location>
</feature>
<dbReference type="PANTHER" id="PTHR11757:SF19">
    <property type="entry name" value="PROLYL ENDOPEPTIDASE-LIKE"/>
    <property type="match status" value="1"/>
</dbReference>
<keyword evidence="8" id="KW-1185">Reference proteome</keyword>
<keyword evidence="2" id="KW-0645">Protease</keyword>
<dbReference type="PROSITE" id="PS51257">
    <property type="entry name" value="PROKAR_LIPOPROTEIN"/>
    <property type="match status" value="1"/>
</dbReference>
<dbReference type="EMBL" id="JAEHFJ010000002">
    <property type="protein sequence ID" value="MBJ2173327.1"/>
    <property type="molecule type" value="Genomic_DNA"/>
</dbReference>
<dbReference type="Pfam" id="PF02897">
    <property type="entry name" value="Peptidase_S9_N"/>
    <property type="match status" value="1"/>
</dbReference>
<evidence type="ECO:0000259" key="6">
    <source>
        <dbReference type="Pfam" id="PF02897"/>
    </source>
</evidence>
<accession>A0ABS0WMX1</accession>
<comment type="similarity">
    <text evidence="1">Belongs to the peptidase S9A family.</text>
</comment>
<evidence type="ECO:0000313" key="7">
    <source>
        <dbReference type="EMBL" id="MBJ2173327.1"/>
    </source>
</evidence>
<dbReference type="InterPro" id="IPR023302">
    <property type="entry name" value="Pept_S9A_N"/>
</dbReference>
<evidence type="ECO:0000256" key="4">
    <source>
        <dbReference type="ARBA" id="ARBA00022825"/>
    </source>
</evidence>
<dbReference type="SUPFAM" id="SSF53474">
    <property type="entry name" value="alpha/beta-Hydrolases"/>
    <property type="match status" value="1"/>
</dbReference>
<dbReference type="InterPro" id="IPR029058">
    <property type="entry name" value="AB_hydrolase_fold"/>
</dbReference>
<keyword evidence="4" id="KW-0720">Serine protease</keyword>
<dbReference type="PRINTS" id="PR00862">
    <property type="entry name" value="PROLIGOPTASE"/>
</dbReference>
<dbReference type="PANTHER" id="PTHR11757">
    <property type="entry name" value="PROTEASE FAMILY S9A OLIGOPEPTIDASE"/>
    <property type="match status" value="1"/>
</dbReference>
<evidence type="ECO:0000256" key="3">
    <source>
        <dbReference type="ARBA" id="ARBA00022801"/>
    </source>
</evidence>
<dbReference type="SUPFAM" id="SSF50993">
    <property type="entry name" value="Peptidase/esterase 'gauge' domain"/>
    <property type="match status" value="1"/>
</dbReference>
<evidence type="ECO:0000256" key="1">
    <source>
        <dbReference type="ARBA" id="ARBA00005228"/>
    </source>
</evidence>
<dbReference type="Pfam" id="PF00326">
    <property type="entry name" value="Peptidase_S9"/>
    <property type="match status" value="1"/>
</dbReference>
<keyword evidence="3" id="KW-0378">Hydrolase</keyword>
<dbReference type="RefSeq" id="WP_198840139.1">
    <property type="nucleotide sequence ID" value="NZ_JAEHFJ010000002.1"/>
</dbReference>
<evidence type="ECO:0000259" key="5">
    <source>
        <dbReference type="Pfam" id="PF00326"/>
    </source>
</evidence>
<evidence type="ECO:0000313" key="8">
    <source>
        <dbReference type="Proteomes" id="UP000623301"/>
    </source>
</evidence>
<comment type="caution">
    <text evidence="7">The sequence shown here is derived from an EMBL/GenBank/DDBJ whole genome shotgun (WGS) entry which is preliminary data.</text>
</comment>
<proteinExistence type="inferred from homology"/>
<feature type="domain" description="Peptidase S9A N-terminal" evidence="6">
    <location>
        <begin position="31"/>
        <end position="442"/>
    </location>
</feature>
<reference evidence="7 8" key="1">
    <citation type="submission" date="2020-12" db="EMBL/GenBank/DDBJ databases">
        <title>Aureibaculum luteum sp. nov. and Aureibaculum flavum sp. nov., novel members of the family Flavobacteriaceae isolated from Antarctic intertidal sediments.</title>
        <authorList>
            <person name="He X."/>
            <person name="Zhang X."/>
        </authorList>
    </citation>
    <scope>NUCLEOTIDE SEQUENCE [LARGE SCALE GENOMIC DNA]</scope>
    <source>
        <strain evidence="7 8">A20</strain>
    </source>
</reference>
<dbReference type="Gene3D" id="3.40.50.1820">
    <property type="entry name" value="alpha/beta hydrolase"/>
    <property type="match status" value="1"/>
</dbReference>
<dbReference type="Gene3D" id="2.130.10.120">
    <property type="entry name" value="Prolyl oligopeptidase, N-terminal domain"/>
    <property type="match status" value="1"/>
</dbReference>
<dbReference type="InterPro" id="IPR002470">
    <property type="entry name" value="Peptidase_S9A"/>
</dbReference>
<organism evidence="7 8">
    <name type="scientific">Aureibaculum flavum</name>
    <dbReference type="NCBI Taxonomy" id="2795986"/>
    <lineage>
        <taxon>Bacteria</taxon>
        <taxon>Pseudomonadati</taxon>
        <taxon>Bacteroidota</taxon>
        <taxon>Flavobacteriia</taxon>
        <taxon>Flavobacteriales</taxon>
        <taxon>Flavobacteriaceae</taxon>
        <taxon>Aureibaculum</taxon>
    </lineage>
</organism>
<dbReference type="InterPro" id="IPR051543">
    <property type="entry name" value="Serine_Peptidase_S9A"/>
</dbReference>
<name>A0ABS0WMX1_9FLAO</name>
<protein>
    <submittedName>
        <fullName evidence="7">S9 family peptidase</fullName>
    </submittedName>
</protein>
<evidence type="ECO:0000256" key="2">
    <source>
        <dbReference type="ARBA" id="ARBA00022670"/>
    </source>
</evidence>
<dbReference type="Proteomes" id="UP000623301">
    <property type="component" value="Unassembled WGS sequence"/>
</dbReference>
<gene>
    <name evidence="7" type="ORF">JBL43_03710</name>
</gene>